<feature type="domain" description="Aminotransferase class I/classII large" evidence="8">
    <location>
        <begin position="46"/>
        <end position="377"/>
    </location>
</feature>
<dbReference type="Gene3D" id="3.40.640.10">
    <property type="entry name" value="Type I PLP-dependent aspartate aminotransferase-like (Major domain)"/>
    <property type="match status" value="1"/>
</dbReference>
<evidence type="ECO:0000259" key="8">
    <source>
        <dbReference type="Pfam" id="PF00155"/>
    </source>
</evidence>
<dbReference type="SUPFAM" id="SSF53383">
    <property type="entry name" value="PLP-dependent transferases"/>
    <property type="match status" value="1"/>
</dbReference>
<proteinExistence type="inferred from homology"/>
<comment type="cofactor">
    <cofactor evidence="1">
        <name>pyridoxal 5'-phosphate</name>
        <dbReference type="ChEBI" id="CHEBI:597326"/>
    </cofactor>
</comment>
<comment type="similarity">
    <text evidence="2">Belongs to the class-I pyridoxal-phosphate-dependent aminotransferase family.</text>
</comment>
<organism evidence="9 10">
    <name type="scientific">Microbispora catharanthi</name>
    <dbReference type="NCBI Taxonomy" id="1712871"/>
    <lineage>
        <taxon>Bacteria</taxon>
        <taxon>Bacillati</taxon>
        <taxon>Actinomycetota</taxon>
        <taxon>Actinomycetes</taxon>
        <taxon>Streptosporangiales</taxon>
        <taxon>Streptosporangiaceae</taxon>
        <taxon>Microbispora</taxon>
    </lineage>
</organism>
<keyword evidence="6" id="KW-0663">Pyridoxal phosphate</keyword>
<dbReference type="GO" id="GO:0008483">
    <property type="term" value="F:transaminase activity"/>
    <property type="evidence" value="ECO:0007669"/>
    <property type="project" value="UniProtKB-KW"/>
</dbReference>
<name>A0A5N6BUZ9_9ACTN</name>
<dbReference type="InterPro" id="IPR050859">
    <property type="entry name" value="Class-I_PLP-dep_aminotransf"/>
</dbReference>
<keyword evidence="4 9" id="KW-0032">Aminotransferase</keyword>
<evidence type="ECO:0000256" key="3">
    <source>
        <dbReference type="ARBA" id="ARBA00011738"/>
    </source>
</evidence>
<dbReference type="EMBL" id="VDMA02000008">
    <property type="protein sequence ID" value="KAB8184261.1"/>
    <property type="molecule type" value="Genomic_DNA"/>
</dbReference>
<dbReference type="AlphaFoldDB" id="A0A5N6BUZ9"/>
<dbReference type="InterPro" id="IPR015422">
    <property type="entry name" value="PyrdxlP-dep_Trfase_small"/>
</dbReference>
<comment type="caution">
    <text evidence="9">The sequence shown here is derived from an EMBL/GenBank/DDBJ whole genome shotgun (WGS) entry which is preliminary data.</text>
</comment>
<evidence type="ECO:0000313" key="9">
    <source>
        <dbReference type="EMBL" id="KAB8184261.1"/>
    </source>
</evidence>
<dbReference type="InterPro" id="IPR015424">
    <property type="entry name" value="PyrdxlP-dep_Trfase"/>
</dbReference>
<keyword evidence="5 9" id="KW-0808">Transferase</keyword>
<dbReference type="GO" id="GO:0030170">
    <property type="term" value="F:pyridoxal phosphate binding"/>
    <property type="evidence" value="ECO:0007669"/>
    <property type="project" value="InterPro"/>
</dbReference>
<feature type="region of interest" description="Disordered" evidence="7">
    <location>
        <begin position="390"/>
        <end position="410"/>
    </location>
</feature>
<evidence type="ECO:0000256" key="2">
    <source>
        <dbReference type="ARBA" id="ARBA00007441"/>
    </source>
</evidence>
<dbReference type="FunFam" id="3.40.640.10:FF:000053">
    <property type="entry name" value="Aminotransferase, class I"/>
    <property type="match status" value="1"/>
</dbReference>
<dbReference type="Pfam" id="PF00155">
    <property type="entry name" value="Aminotran_1_2"/>
    <property type="match status" value="1"/>
</dbReference>
<dbReference type="PANTHER" id="PTHR42790">
    <property type="entry name" value="AMINOTRANSFERASE"/>
    <property type="match status" value="1"/>
</dbReference>
<dbReference type="GO" id="GO:1901605">
    <property type="term" value="P:alpha-amino acid metabolic process"/>
    <property type="evidence" value="ECO:0007669"/>
    <property type="project" value="TreeGrafter"/>
</dbReference>
<evidence type="ECO:0000256" key="5">
    <source>
        <dbReference type="ARBA" id="ARBA00022679"/>
    </source>
</evidence>
<gene>
    <name evidence="9" type="ORF">FH610_017185</name>
</gene>
<dbReference type="CDD" id="cd00609">
    <property type="entry name" value="AAT_like"/>
    <property type="match status" value="1"/>
</dbReference>
<comment type="subunit">
    <text evidence="3">Homodimer.</text>
</comment>
<evidence type="ECO:0000256" key="4">
    <source>
        <dbReference type="ARBA" id="ARBA00022576"/>
    </source>
</evidence>
<evidence type="ECO:0000256" key="1">
    <source>
        <dbReference type="ARBA" id="ARBA00001933"/>
    </source>
</evidence>
<keyword evidence="10" id="KW-1185">Reference proteome</keyword>
<protein>
    <submittedName>
        <fullName evidence="9">Aminotransferase class I/II-fold pyridoxal phosphate-dependent enzyme</fullName>
    </submittedName>
</protein>
<dbReference type="InterPro" id="IPR015421">
    <property type="entry name" value="PyrdxlP-dep_Trfase_major"/>
</dbReference>
<evidence type="ECO:0000256" key="6">
    <source>
        <dbReference type="ARBA" id="ARBA00022898"/>
    </source>
</evidence>
<dbReference type="PANTHER" id="PTHR42790:SF19">
    <property type="entry name" value="KYNURENINE_ALPHA-AMINOADIPATE AMINOTRANSFERASE, MITOCHONDRIAL"/>
    <property type="match status" value="1"/>
</dbReference>
<dbReference type="Proteomes" id="UP000313066">
    <property type="component" value="Unassembled WGS sequence"/>
</dbReference>
<accession>A0A5N6BUZ9</accession>
<dbReference type="RefSeq" id="WP_139575701.1">
    <property type="nucleotide sequence ID" value="NZ_VDMA02000008.1"/>
</dbReference>
<evidence type="ECO:0000313" key="10">
    <source>
        <dbReference type="Proteomes" id="UP000313066"/>
    </source>
</evidence>
<dbReference type="InterPro" id="IPR004839">
    <property type="entry name" value="Aminotransferase_I/II_large"/>
</dbReference>
<dbReference type="Gene3D" id="3.90.1150.10">
    <property type="entry name" value="Aspartate Aminotransferase, domain 1"/>
    <property type="match status" value="1"/>
</dbReference>
<evidence type="ECO:0000256" key="7">
    <source>
        <dbReference type="SAM" id="MobiDB-lite"/>
    </source>
</evidence>
<reference evidence="9 10" key="1">
    <citation type="submission" date="2019-10" db="EMBL/GenBank/DDBJ databases">
        <title>Nonomuraea sp. nov., isolated from Phyllanthus amarus.</title>
        <authorList>
            <person name="Klykleung N."/>
            <person name="Tanasupawat S."/>
        </authorList>
    </citation>
    <scope>NUCLEOTIDE SEQUENCE [LARGE SCALE GENOMIC DNA]</scope>
    <source>
        <strain evidence="9 10">CR1-09</strain>
    </source>
</reference>
<sequence length="410" mass="44275">MVASEIRALFAVASRPEVVSLAGGMPYVNALPLDLVSELVADLVTSRGSVALQYGSGQGDPALREQICEVMRMEGIEANADDVVVTVGSQQALDLITRIFIDPGDVVLAEGPSYVGALGTFSAYQAKVVHVAMDDQGLIPEALAQTIYALQAAGNRIKFLYTIPNFQNPAGVTMNEVRRRQVLEICRRAGVLVVEDNPYGLLGFDGEPMRALRADDSEGVVYLGSFSKTLAPGFRVGWALAPHAVRDKLVLAMESAVLSHSSFTQLAVGQYLATQPWREQIKSFRELYRERRDALLGALDVLMPPGCTWTRPAGGFFVWMTLPEGLNSKAILPRAVAERVAFVPGTGFYSDGGGARNMRLSFCYPEPDRIKEGVRRLAGVIEQELRLRDTFGTGSTPGRAGVDTPGPDLA</sequence>